<organism evidence="2 3">
    <name type="scientific">Sphingobacterium pedocola</name>
    <dbReference type="NCBI Taxonomy" id="2082722"/>
    <lineage>
        <taxon>Bacteria</taxon>
        <taxon>Pseudomonadati</taxon>
        <taxon>Bacteroidota</taxon>
        <taxon>Sphingobacteriia</taxon>
        <taxon>Sphingobacteriales</taxon>
        <taxon>Sphingobacteriaceae</taxon>
        <taxon>Sphingobacterium</taxon>
    </lineage>
</organism>
<dbReference type="RefSeq" id="WP_196938443.1">
    <property type="nucleotide sequence ID" value="NZ_MU158689.1"/>
</dbReference>
<proteinExistence type="predicted"/>
<accession>A0ABR9T783</accession>
<feature type="transmembrane region" description="Helical" evidence="1">
    <location>
        <begin position="214"/>
        <end position="234"/>
    </location>
</feature>
<keyword evidence="3" id="KW-1185">Reference proteome</keyword>
<sequence>MTTNSEETIRYSLFYRRLLIITLIILITTLGFTIQPFLMTMDQDEVAKMYWLSAILGLGVLIFIVSRYTYYVFRWKAILNPSGLTIYDVRRGTLSYLWSDDGIGIELFNLSMLKADYSVKNQATLRTDYVLSKWIVGHHAIVDSNTEFVRNRKFKHIKNTQAELNKMIDASLQEYRDFLNIHRGNWLYLGYLSTNVMTTIVVASVFVSSLYFKTWIAAVVCIVVALQLHLATRYLHWYRGWKAEGIFAKICLSVFCFSLLLFQNVRTTDELFFWLWGLALGALGLLVGKVFVARILYVDFEFFRGKKYLVVFLLFTFFSSSFVKVCNIIGPQRTHKWEQSTACCGGEVILPLVNSHVVNFDDGKWGTRYMNMHLFSQEHADTTSARVEVKTFAGSLGVAWMYSNYYKEDAYYARLIE</sequence>
<evidence type="ECO:0000313" key="2">
    <source>
        <dbReference type="EMBL" id="MBE8721217.1"/>
    </source>
</evidence>
<reference evidence="2 3" key="1">
    <citation type="submission" date="2018-02" db="EMBL/GenBank/DDBJ databases">
        <title>Sphingobacterium KA21.</title>
        <authorList>
            <person name="Vasarhelyi B.M."/>
            <person name="Deshmukh S."/>
            <person name="Balint B."/>
            <person name="Kukolya J."/>
        </authorList>
    </citation>
    <scope>NUCLEOTIDE SEQUENCE [LARGE SCALE GENOMIC DNA]</scope>
    <source>
        <strain evidence="2 3">Ka21</strain>
    </source>
</reference>
<keyword evidence="1" id="KW-1133">Transmembrane helix</keyword>
<feature type="transmembrane region" description="Helical" evidence="1">
    <location>
        <begin position="18"/>
        <end position="38"/>
    </location>
</feature>
<feature type="transmembrane region" description="Helical" evidence="1">
    <location>
        <begin position="308"/>
        <end position="330"/>
    </location>
</feature>
<feature type="transmembrane region" description="Helical" evidence="1">
    <location>
        <begin position="271"/>
        <end position="296"/>
    </location>
</feature>
<evidence type="ECO:0000313" key="3">
    <source>
        <dbReference type="Proteomes" id="UP000618319"/>
    </source>
</evidence>
<gene>
    <name evidence="2" type="ORF">C4F40_10830</name>
</gene>
<feature type="transmembrane region" description="Helical" evidence="1">
    <location>
        <begin position="50"/>
        <end position="70"/>
    </location>
</feature>
<keyword evidence="1" id="KW-0472">Membrane</keyword>
<dbReference type="Proteomes" id="UP000618319">
    <property type="component" value="Unassembled WGS sequence"/>
</dbReference>
<keyword evidence="1" id="KW-0812">Transmembrane</keyword>
<comment type="caution">
    <text evidence="2">The sequence shown here is derived from an EMBL/GenBank/DDBJ whole genome shotgun (WGS) entry which is preliminary data.</text>
</comment>
<dbReference type="EMBL" id="PSKQ01000019">
    <property type="protein sequence ID" value="MBE8721217.1"/>
    <property type="molecule type" value="Genomic_DNA"/>
</dbReference>
<name>A0ABR9T783_9SPHI</name>
<protein>
    <submittedName>
        <fullName evidence="2">Uncharacterized protein</fullName>
    </submittedName>
</protein>
<evidence type="ECO:0000256" key="1">
    <source>
        <dbReference type="SAM" id="Phobius"/>
    </source>
</evidence>
<feature type="transmembrane region" description="Helical" evidence="1">
    <location>
        <begin position="186"/>
        <end position="208"/>
    </location>
</feature>